<feature type="region of interest" description="Disordered" evidence="6">
    <location>
        <begin position="24"/>
        <end position="44"/>
    </location>
</feature>
<gene>
    <name evidence="8" type="ORF">GQF01_32565</name>
</gene>
<evidence type="ECO:0000313" key="8">
    <source>
        <dbReference type="EMBL" id="MZQ86853.1"/>
    </source>
</evidence>
<sequence>MKKWTTTLGTLLISASMLVGCSGTESQPTASDASGQPKSAVTTEKPKNTFTMLLEVHPNWPYNKDWVVWKWIEEKTGATFNVQLPSGELKDTINLNVASGNMPDITFFNPRADADKFGQQGVLANILDYKDVMPNLTAWLKKYPDIAKASLAADGKMYMLPNEGFGETNRVIWMYREDIFKKHGLNPPSNYEELITVGKKLKELYPNSYPFSFRSGANLGILNFSTAQFGTMNGLFQDEKTGKVRYGPIENEYKKMIEFFQRMQKEGLIPPDWLTFNVQQWQNAVSNDQTFMILDYIGRLDLFNIPMKKTNPTFNLAFMPPPEGVPGFNVNPYTHILETGMTFSSKSKKVKEALQAFDWFYSEEGKELLSWGKGDEVYTTENGKKKLRPEYLDITDVRKKTGLATNGTYTWFDYDAHLIPATQEQRNAYDLARKHDSVYHVRPQYIESELSNVSLLQAAVDKHRNEQITKFILGQRSMDEWDQYVSEAKKLGVDELMKITQTAYDRLK</sequence>
<dbReference type="SUPFAM" id="SSF53850">
    <property type="entry name" value="Periplasmic binding protein-like II"/>
    <property type="match status" value="1"/>
</dbReference>
<feature type="chain" id="PRO_5038466577" evidence="7">
    <location>
        <begin position="22"/>
        <end position="508"/>
    </location>
</feature>
<comment type="caution">
    <text evidence="8">The sequence shown here is derived from an EMBL/GenBank/DDBJ whole genome shotgun (WGS) entry which is preliminary data.</text>
</comment>
<evidence type="ECO:0000256" key="2">
    <source>
        <dbReference type="ARBA" id="ARBA00022729"/>
    </source>
</evidence>
<dbReference type="RefSeq" id="WP_161411321.1">
    <property type="nucleotide sequence ID" value="NZ_WTUZ01000040.1"/>
</dbReference>
<feature type="signal peptide" evidence="7">
    <location>
        <begin position="1"/>
        <end position="21"/>
    </location>
</feature>
<evidence type="ECO:0000256" key="3">
    <source>
        <dbReference type="ARBA" id="ARBA00023136"/>
    </source>
</evidence>
<evidence type="ECO:0000256" key="6">
    <source>
        <dbReference type="SAM" id="MobiDB-lite"/>
    </source>
</evidence>
<evidence type="ECO:0000313" key="9">
    <source>
        <dbReference type="Proteomes" id="UP000481087"/>
    </source>
</evidence>
<keyword evidence="9" id="KW-1185">Reference proteome</keyword>
<evidence type="ECO:0000256" key="1">
    <source>
        <dbReference type="ARBA" id="ARBA00022475"/>
    </source>
</evidence>
<dbReference type="PROSITE" id="PS51257">
    <property type="entry name" value="PROKAR_LIPOPROTEIN"/>
    <property type="match status" value="1"/>
</dbReference>
<dbReference type="InterPro" id="IPR006059">
    <property type="entry name" value="SBP"/>
</dbReference>
<dbReference type="InterPro" id="IPR050490">
    <property type="entry name" value="Bact_solute-bd_prot1"/>
</dbReference>
<name>A0A6L8V976_9BACL</name>
<dbReference type="Proteomes" id="UP000481087">
    <property type="component" value="Unassembled WGS sequence"/>
</dbReference>
<keyword evidence="1" id="KW-1003">Cell membrane</keyword>
<dbReference type="PANTHER" id="PTHR43649">
    <property type="entry name" value="ARABINOSE-BINDING PROTEIN-RELATED"/>
    <property type="match status" value="1"/>
</dbReference>
<dbReference type="EMBL" id="WTUZ01000040">
    <property type="protein sequence ID" value="MZQ86853.1"/>
    <property type="molecule type" value="Genomic_DNA"/>
</dbReference>
<proteinExistence type="predicted"/>
<dbReference type="AlphaFoldDB" id="A0A6L8V976"/>
<evidence type="ECO:0000256" key="4">
    <source>
        <dbReference type="ARBA" id="ARBA00023139"/>
    </source>
</evidence>
<dbReference type="Gene3D" id="3.40.190.10">
    <property type="entry name" value="Periplasmic binding protein-like II"/>
    <property type="match status" value="2"/>
</dbReference>
<dbReference type="Pfam" id="PF01547">
    <property type="entry name" value="SBP_bac_1"/>
    <property type="match status" value="1"/>
</dbReference>
<dbReference type="PANTHER" id="PTHR43649:SF33">
    <property type="entry name" value="POLYGALACTURONAN_RHAMNOGALACTURONAN-BINDING PROTEIN YTCQ"/>
    <property type="match status" value="1"/>
</dbReference>
<accession>A0A6L8V976</accession>
<keyword evidence="4" id="KW-0564">Palmitate</keyword>
<reference evidence="8 9" key="1">
    <citation type="submission" date="2019-12" db="EMBL/GenBank/DDBJ databases">
        <title>Paenibacillus sp. nov. sp. isolated from soil.</title>
        <authorList>
            <person name="Kim J."/>
            <person name="Jeong S.E."/>
            <person name="Jung H.S."/>
            <person name="Jeon C.O."/>
        </authorList>
    </citation>
    <scope>NUCLEOTIDE SEQUENCE [LARGE SCALE GENOMIC DNA]</scope>
    <source>
        <strain evidence="8 9">5J-6</strain>
    </source>
</reference>
<keyword evidence="5" id="KW-0449">Lipoprotein</keyword>
<evidence type="ECO:0000256" key="5">
    <source>
        <dbReference type="ARBA" id="ARBA00023288"/>
    </source>
</evidence>
<feature type="compositionally biased region" description="Polar residues" evidence="6">
    <location>
        <begin position="24"/>
        <end position="42"/>
    </location>
</feature>
<keyword evidence="3" id="KW-0472">Membrane</keyword>
<keyword evidence="2 7" id="KW-0732">Signal</keyword>
<organism evidence="8 9">
    <name type="scientific">Paenibacillus silvestris</name>
    <dbReference type="NCBI Taxonomy" id="2606219"/>
    <lineage>
        <taxon>Bacteria</taxon>
        <taxon>Bacillati</taxon>
        <taxon>Bacillota</taxon>
        <taxon>Bacilli</taxon>
        <taxon>Bacillales</taxon>
        <taxon>Paenibacillaceae</taxon>
        <taxon>Paenibacillus</taxon>
    </lineage>
</organism>
<evidence type="ECO:0000256" key="7">
    <source>
        <dbReference type="SAM" id="SignalP"/>
    </source>
</evidence>
<protein>
    <submittedName>
        <fullName evidence="8">Extracellular solute-binding protein</fullName>
    </submittedName>
</protein>